<dbReference type="GO" id="GO:0016757">
    <property type="term" value="F:glycosyltransferase activity"/>
    <property type="evidence" value="ECO:0007669"/>
    <property type="project" value="UniProtKB-KW"/>
</dbReference>
<sequence length="140" mass="14790">LPARHEQAVLRHTIERLLESSHGDYEIIVTVGHDDPETAAVAGAAAARAPERVRVVVDHHASKNKPKALNTALPHCRGDIVGVFDAEDQVHPELLAHVDHAFRSAPAGTRAPPGLPGEGLAAAVRPRRAPDPDGDGLVCT</sequence>
<dbReference type="PATRIC" id="fig|66430.4.peg.2094"/>
<comment type="similarity">
    <text evidence="1">Belongs to the glycosyltransferase 2 family.</text>
</comment>
<protein>
    <recommendedName>
        <fullName evidence="6">Glycosyltransferase 2-like domain-containing protein</fullName>
    </recommendedName>
</protein>
<evidence type="ECO:0000313" key="5">
    <source>
        <dbReference type="Proteomes" id="UP000035932"/>
    </source>
</evidence>
<keyword evidence="2" id="KW-0328">Glycosyltransferase</keyword>
<dbReference type="Gene3D" id="3.90.550.10">
    <property type="entry name" value="Spore Coat Polysaccharide Biosynthesis Protein SpsA, Chain A"/>
    <property type="match status" value="1"/>
</dbReference>
<dbReference type="STRING" id="66430.ACS04_03690"/>
<dbReference type="InterPro" id="IPR029044">
    <property type="entry name" value="Nucleotide-diphossugar_trans"/>
</dbReference>
<dbReference type="PANTHER" id="PTHR43630">
    <property type="entry name" value="POLY-BETA-1,6-N-ACETYL-D-GLUCOSAMINE SYNTHASE"/>
    <property type="match status" value="1"/>
</dbReference>
<evidence type="ECO:0000256" key="1">
    <source>
        <dbReference type="ARBA" id="ARBA00006739"/>
    </source>
</evidence>
<accession>A0A0J6XWE7</accession>
<gene>
    <name evidence="4" type="ORF">ACS04_03690</name>
</gene>
<comment type="caution">
    <text evidence="4">The sequence shown here is derived from an EMBL/GenBank/DDBJ whole genome shotgun (WGS) entry which is preliminary data.</text>
</comment>
<proteinExistence type="inferred from homology"/>
<evidence type="ECO:0000256" key="3">
    <source>
        <dbReference type="ARBA" id="ARBA00022679"/>
    </source>
</evidence>
<evidence type="ECO:0000256" key="2">
    <source>
        <dbReference type="ARBA" id="ARBA00022676"/>
    </source>
</evidence>
<keyword evidence="3" id="KW-0808">Transferase</keyword>
<feature type="non-terminal residue" evidence="4">
    <location>
        <position position="1"/>
    </location>
</feature>
<dbReference type="AlphaFoldDB" id="A0A0J6XWE7"/>
<keyword evidence="5" id="KW-1185">Reference proteome</keyword>
<dbReference type="EMBL" id="LFML01000015">
    <property type="protein sequence ID" value="KMO99073.1"/>
    <property type="molecule type" value="Genomic_DNA"/>
</dbReference>
<evidence type="ECO:0008006" key="6">
    <source>
        <dbReference type="Google" id="ProtNLM"/>
    </source>
</evidence>
<organism evidence="4 5">
    <name type="scientific">Streptomyces roseus</name>
    <dbReference type="NCBI Taxonomy" id="66430"/>
    <lineage>
        <taxon>Bacteria</taxon>
        <taxon>Bacillati</taxon>
        <taxon>Actinomycetota</taxon>
        <taxon>Actinomycetes</taxon>
        <taxon>Kitasatosporales</taxon>
        <taxon>Streptomycetaceae</taxon>
        <taxon>Streptomyces</taxon>
    </lineage>
</organism>
<reference evidence="4 5" key="1">
    <citation type="submission" date="2015-06" db="EMBL/GenBank/DDBJ databases">
        <title>Recapitulation of the evolution of biosynthetic gene clusters reveals hidden chemical diversity on bacterial genomes.</title>
        <authorList>
            <person name="Cruz-Morales P."/>
            <person name="Martinez-Guerrero C."/>
            <person name="Morales-Escalante M.A."/>
            <person name="Yanez-Guerra L.A."/>
            <person name="Kopp J.F."/>
            <person name="Feldmann J."/>
            <person name="Ramos-Aboites H.E."/>
            <person name="Barona-Gomez F."/>
        </authorList>
    </citation>
    <scope>NUCLEOTIDE SEQUENCE [LARGE SCALE GENOMIC DNA]</scope>
    <source>
        <strain evidence="4 5">ATCC 31245</strain>
    </source>
</reference>
<evidence type="ECO:0000313" key="4">
    <source>
        <dbReference type="EMBL" id="KMO99073.1"/>
    </source>
</evidence>
<dbReference type="Pfam" id="PF13641">
    <property type="entry name" value="Glyco_tranf_2_3"/>
    <property type="match status" value="1"/>
</dbReference>
<dbReference type="SUPFAM" id="SSF53448">
    <property type="entry name" value="Nucleotide-diphospho-sugar transferases"/>
    <property type="match status" value="1"/>
</dbReference>
<dbReference type="PANTHER" id="PTHR43630:SF1">
    <property type="entry name" value="POLY-BETA-1,6-N-ACETYL-D-GLUCOSAMINE SYNTHASE"/>
    <property type="match status" value="1"/>
</dbReference>
<name>A0A0J6XWE7_9ACTN</name>
<dbReference type="Proteomes" id="UP000035932">
    <property type="component" value="Unassembled WGS sequence"/>
</dbReference>